<evidence type="ECO:0000313" key="4">
    <source>
        <dbReference type="Proteomes" id="UP001500280"/>
    </source>
</evidence>
<keyword evidence="4" id="KW-1185">Reference proteome</keyword>
<dbReference type="InterPro" id="IPR045597">
    <property type="entry name" value="DUF6458"/>
</dbReference>
<comment type="caution">
    <text evidence="3">The sequence shown here is derived from an EMBL/GenBank/DDBJ whole genome shotgun (WGS) entry which is preliminary data.</text>
</comment>
<proteinExistence type="predicted"/>
<feature type="domain" description="DUF6458" evidence="2">
    <location>
        <begin position="1"/>
        <end position="62"/>
    </location>
</feature>
<dbReference type="Proteomes" id="UP001500280">
    <property type="component" value="Unassembled WGS sequence"/>
</dbReference>
<feature type="transmembrane region" description="Helical" evidence="1">
    <location>
        <begin position="31"/>
        <end position="50"/>
    </location>
</feature>
<organism evidence="3 4">
    <name type="scientific">Kribbella yunnanensis</name>
    <dbReference type="NCBI Taxonomy" id="190194"/>
    <lineage>
        <taxon>Bacteria</taxon>
        <taxon>Bacillati</taxon>
        <taxon>Actinomycetota</taxon>
        <taxon>Actinomycetes</taxon>
        <taxon>Propionibacteriales</taxon>
        <taxon>Kribbellaceae</taxon>
        <taxon>Kribbella</taxon>
    </lineage>
</organism>
<name>A0ABN2HQY6_9ACTN</name>
<dbReference type="RefSeq" id="WP_344154314.1">
    <property type="nucleotide sequence ID" value="NZ_BAAANF010000015.1"/>
</dbReference>
<reference evidence="3 4" key="1">
    <citation type="journal article" date="2019" name="Int. J. Syst. Evol. Microbiol.">
        <title>The Global Catalogue of Microorganisms (GCM) 10K type strain sequencing project: providing services to taxonomists for standard genome sequencing and annotation.</title>
        <authorList>
            <consortium name="The Broad Institute Genomics Platform"/>
            <consortium name="The Broad Institute Genome Sequencing Center for Infectious Disease"/>
            <person name="Wu L."/>
            <person name="Ma J."/>
        </authorList>
    </citation>
    <scope>NUCLEOTIDE SEQUENCE [LARGE SCALE GENOMIC DNA]</scope>
    <source>
        <strain evidence="3 4">JCM 14307</strain>
    </source>
</reference>
<evidence type="ECO:0000313" key="3">
    <source>
        <dbReference type="EMBL" id="GAA1691979.1"/>
    </source>
</evidence>
<accession>A0ABN2HQY6</accession>
<keyword evidence="1" id="KW-0472">Membrane</keyword>
<keyword evidence="1" id="KW-0812">Transmembrane</keyword>
<gene>
    <name evidence="3" type="ORF">GCM10009745_41690</name>
</gene>
<sequence length="70" mass="7352">MGIGVSVFLLAVGGILSFAVSDRISGVDLTVVGYILMGAGALGLIMAVFLTSQRSRAARTSVTERRTYEE</sequence>
<evidence type="ECO:0000259" key="2">
    <source>
        <dbReference type="Pfam" id="PF20059"/>
    </source>
</evidence>
<dbReference type="EMBL" id="BAAANF010000015">
    <property type="protein sequence ID" value="GAA1691979.1"/>
    <property type="molecule type" value="Genomic_DNA"/>
</dbReference>
<protein>
    <recommendedName>
        <fullName evidence="2">DUF6458 domain-containing protein</fullName>
    </recommendedName>
</protein>
<dbReference type="Pfam" id="PF20059">
    <property type="entry name" value="DUF6458"/>
    <property type="match status" value="1"/>
</dbReference>
<evidence type="ECO:0000256" key="1">
    <source>
        <dbReference type="SAM" id="Phobius"/>
    </source>
</evidence>
<keyword evidence="1" id="KW-1133">Transmembrane helix</keyword>